<accession>A0ABV4M798</accession>
<proteinExistence type="inferred from homology"/>
<evidence type="ECO:0000259" key="2">
    <source>
        <dbReference type="Pfam" id="PF00156"/>
    </source>
</evidence>
<dbReference type="EMBL" id="JBGOOT010000007">
    <property type="protein sequence ID" value="MEZ8195390.1"/>
    <property type="molecule type" value="Genomic_DNA"/>
</dbReference>
<evidence type="ECO:0000256" key="1">
    <source>
        <dbReference type="ARBA" id="ARBA00008007"/>
    </source>
</evidence>
<dbReference type="PANTHER" id="PTHR47505:SF1">
    <property type="entry name" value="DNA UTILIZATION PROTEIN YHGH"/>
    <property type="match status" value="1"/>
</dbReference>
<organism evidence="3 4">
    <name type="scientific">Vibrio cortegadensis</name>
    <dbReference type="NCBI Taxonomy" id="1328770"/>
    <lineage>
        <taxon>Bacteria</taxon>
        <taxon>Pseudomonadati</taxon>
        <taxon>Pseudomonadota</taxon>
        <taxon>Gammaproteobacteria</taxon>
        <taxon>Vibrionales</taxon>
        <taxon>Vibrionaceae</taxon>
        <taxon>Vibrio</taxon>
    </lineage>
</organism>
<name>A0ABV4M798_9VIBR</name>
<feature type="domain" description="Phosphoribosyltransferase" evidence="2">
    <location>
        <begin position="157"/>
        <end position="232"/>
    </location>
</feature>
<comment type="caution">
    <text evidence="3">The sequence shown here is derived from an EMBL/GenBank/DDBJ whole genome shotgun (WGS) entry which is preliminary data.</text>
</comment>
<dbReference type="Pfam" id="PF00156">
    <property type="entry name" value="Pribosyltran"/>
    <property type="match status" value="1"/>
</dbReference>
<sequence length="235" mass="27207">MLSHWREKTTLLNRLSQCHLCGLNIENRLVTDMWCQHCYQYFLSQPRCLRCGIPTLTTVDQCGNCLSNPPVWHRLYCVNDYTFPTSGYVHQFKYQKKFWFAKNLARLLANNIDQPAPIITGVPLHWQRYIRRGFNQSELLAHYLAKQSPNSIHLKQAFIRTRSTPAQQGLSKEQRQVNLHQAFQLSRIPKASHVAIVDDVVTTGCTVRHLCKLLLEVGVERIDIYCVCRTPEPAS</sequence>
<dbReference type="Gene3D" id="3.40.50.2020">
    <property type="match status" value="1"/>
</dbReference>
<dbReference type="CDD" id="cd06223">
    <property type="entry name" value="PRTases_typeI"/>
    <property type="match status" value="1"/>
</dbReference>
<dbReference type="InterPro" id="IPR029057">
    <property type="entry name" value="PRTase-like"/>
</dbReference>
<keyword evidence="4" id="KW-1185">Reference proteome</keyword>
<dbReference type="PANTHER" id="PTHR47505">
    <property type="entry name" value="DNA UTILIZATION PROTEIN YHGH"/>
    <property type="match status" value="1"/>
</dbReference>
<dbReference type="InterPro" id="IPR051910">
    <property type="entry name" value="ComF/GntX_DNA_util-trans"/>
</dbReference>
<protein>
    <submittedName>
        <fullName evidence="3">ComF family protein</fullName>
    </submittedName>
</protein>
<gene>
    <name evidence="3" type="ORF">ACED38_10875</name>
</gene>
<dbReference type="Proteomes" id="UP001569153">
    <property type="component" value="Unassembled WGS sequence"/>
</dbReference>
<evidence type="ECO:0000313" key="4">
    <source>
        <dbReference type="Proteomes" id="UP001569153"/>
    </source>
</evidence>
<comment type="similarity">
    <text evidence="1">Belongs to the ComF/GntX family.</text>
</comment>
<evidence type="ECO:0000313" key="3">
    <source>
        <dbReference type="EMBL" id="MEZ8195390.1"/>
    </source>
</evidence>
<dbReference type="InterPro" id="IPR000836">
    <property type="entry name" value="PRTase_dom"/>
</dbReference>
<dbReference type="SUPFAM" id="SSF53271">
    <property type="entry name" value="PRTase-like"/>
    <property type="match status" value="1"/>
</dbReference>
<reference evidence="3 4" key="1">
    <citation type="submission" date="2024-06" db="EMBL/GenBank/DDBJ databases">
        <authorList>
            <person name="Steensen K."/>
            <person name="Seneca J."/>
            <person name="Bartlau N."/>
            <person name="Yu A.X."/>
            <person name="Polz M.F."/>
        </authorList>
    </citation>
    <scope>NUCLEOTIDE SEQUENCE [LARGE SCALE GENOMIC DNA]</scope>
    <source>
        <strain evidence="3 4">FF146</strain>
    </source>
</reference>
<dbReference type="RefSeq" id="WP_371730432.1">
    <property type="nucleotide sequence ID" value="NZ_JBGOOT010000007.1"/>
</dbReference>